<dbReference type="Proteomes" id="UP000681722">
    <property type="component" value="Unassembled WGS sequence"/>
</dbReference>
<organism evidence="1 3">
    <name type="scientific">Didymodactylos carnosus</name>
    <dbReference type="NCBI Taxonomy" id="1234261"/>
    <lineage>
        <taxon>Eukaryota</taxon>
        <taxon>Metazoa</taxon>
        <taxon>Spiralia</taxon>
        <taxon>Gnathifera</taxon>
        <taxon>Rotifera</taxon>
        <taxon>Eurotatoria</taxon>
        <taxon>Bdelloidea</taxon>
        <taxon>Philodinida</taxon>
        <taxon>Philodinidae</taxon>
        <taxon>Didymodactylos</taxon>
    </lineage>
</organism>
<dbReference type="EMBL" id="CAJNOQ010055874">
    <property type="protein sequence ID" value="CAF1660904.1"/>
    <property type="molecule type" value="Genomic_DNA"/>
</dbReference>
<dbReference type="AlphaFoldDB" id="A0A816FFP1"/>
<feature type="non-terminal residue" evidence="1">
    <location>
        <position position="1"/>
    </location>
</feature>
<dbReference type="Proteomes" id="UP000663829">
    <property type="component" value="Unassembled WGS sequence"/>
</dbReference>
<dbReference type="EMBL" id="CAJOBC010129852">
    <property type="protein sequence ID" value="CAF4608825.1"/>
    <property type="molecule type" value="Genomic_DNA"/>
</dbReference>
<name>A0A816FFP1_9BILA</name>
<protein>
    <submittedName>
        <fullName evidence="1">Uncharacterized protein</fullName>
    </submittedName>
</protein>
<keyword evidence="3" id="KW-1185">Reference proteome</keyword>
<evidence type="ECO:0000313" key="2">
    <source>
        <dbReference type="EMBL" id="CAF4608825.1"/>
    </source>
</evidence>
<evidence type="ECO:0000313" key="1">
    <source>
        <dbReference type="EMBL" id="CAF1660904.1"/>
    </source>
</evidence>
<comment type="caution">
    <text evidence="1">The sequence shown here is derived from an EMBL/GenBank/DDBJ whole genome shotgun (WGS) entry which is preliminary data.</text>
</comment>
<proteinExistence type="predicted"/>
<accession>A0A816FFP1</accession>
<reference evidence="1" key="1">
    <citation type="submission" date="2021-02" db="EMBL/GenBank/DDBJ databases">
        <authorList>
            <person name="Nowell W R."/>
        </authorList>
    </citation>
    <scope>NUCLEOTIDE SEQUENCE</scope>
</reference>
<evidence type="ECO:0000313" key="3">
    <source>
        <dbReference type="Proteomes" id="UP000663829"/>
    </source>
</evidence>
<dbReference type="OrthoDB" id="10051587at2759"/>
<gene>
    <name evidence="1" type="ORF">GPM918_LOCUS45973</name>
    <name evidence="2" type="ORF">SRO942_LOCUS49137</name>
</gene>
<sequence length="48" mass="5418">LMPDKGFERDMKKLQVVCSEKHTGGGCEWYGPLKDYQVGTQTIQLKSS</sequence>